<evidence type="ECO:0000259" key="3">
    <source>
        <dbReference type="Pfam" id="PF00534"/>
    </source>
</evidence>
<evidence type="ECO:0000313" key="6">
    <source>
        <dbReference type="Proteomes" id="UP000308181"/>
    </source>
</evidence>
<dbReference type="CDD" id="cd03801">
    <property type="entry name" value="GT4_PimA-like"/>
    <property type="match status" value="1"/>
</dbReference>
<evidence type="ECO:0000256" key="1">
    <source>
        <dbReference type="ARBA" id="ARBA00022679"/>
    </source>
</evidence>
<reference evidence="5 6" key="1">
    <citation type="submission" date="2019-04" db="EMBL/GenBank/DDBJ databases">
        <title>Pedobacter sp. AR-3-17 sp. nov., isolated from Arctic soil.</title>
        <authorList>
            <person name="Dahal R.H."/>
            <person name="Kim D.-U."/>
        </authorList>
    </citation>
    <scope>NUCLEOTIDE SEQUENCE [LARGE SCALE GENOMIC DNA]</scope>
    <source>
        <strain evidence="5 6">AR-3-17</strain>
    </source>
</reference>
<evidence type="ECO:0000259" key="4">
    <source>
        <dbReference type="Pfam" id="PF13439"/>
    </source>
</evidence>
<evidence type="ECO:0000256" key="2">
    <source>
        <dbReference type="SAM" id="Phobius"/>
    </source>
</evidence>
<feature type="transmembrane region" description="Helical" evidence="2">
    <location>
        <begin position="82"/>
        <end position="104"/>
    </location>
</feature>
<dbReference type="PANTHER" id="PTHR46401">
    <property type="entry name" value="GLYCOSYLTRANSFERASE WBBK-RELATED"/>
    <property type="match status" value="1"/>
</dbReference>
<dbReference type="Proteomes" id="UP000308181">
    <property type="component" value="Unassembled WGS sequence"/>
</dbReference>
<proteinExistence type="predicted"/>
<dbReference type="InterPro" id="IPR028098">
    <property type="entry name" value="Glyco_trans_4-like_N"/>
</dbReference>
<dbReference type="Pfam" id="PF00534">
    <property type="entry name" value="Glycos_transf_1"/>
    <property type="match status" value="1"/>
</dbReference>
<organism evidence="5 6">
    <name type="scientific">Pedobacter cryophilus</name>
    <dbReference type="NCBI Taxonomy" id="2571271"/>
    <lineage>
        <taxon>Bacteria</taxon>
        <taxon>Pseudomonadati</taxon>
        <taxon>Bacteroidota</taxon>
        <taxon>Sphingobacteriia</taxon>
        <taxon>Sphingobacteriales</taxon>
        <taxon>Sphingobacteriaceae</taxon>
        <taxon>Pedobacter</taxon>
    </lineage>
</organism>
<keyword evidence="2" id="KW-0472">Membrane</keyword>
<name>A0A4U1BZI4_9SPHI</name>
<keyword evidence="6" id="KW-1185">Reference proteome</keyword>
<feature type="domain" description="Glycosyl transferase family 1" evidence="3">
    <location>
        <begin position="190"/>
        <end position="340"/>
    </location>
</feature>
<keyword evidence="2" id="KW-0812">Transmembrane</keyword>
<dbReference type="OrthoDB" id="9811239at2"/>
<dbReference type="PANTHER" id="PTHR46401:SF2">
    <property type="entry name" value="GLYCOSYLTRANSFERASE WBBK-RELATED"/>
    <property type="match status" value="1"/>
</dbReference>
<keyword evidence="2" id="KW-1133">Transmembrane helix</keyword>
<gene>
    <name evidence="5" type="ORF">FA046_05810</name>
</gene>
<evidence type="ECO:0000313" key="5">
    <source>
        <dbReference type="EMBL" id="TKB98632.1"/>
    </source>
</evidence>
<comment type="caution">
    <text evidence="5">The sequence shown here is derived from an EMBL/GenBank/DDBJ whole genome shotgun (WGS) entry which is preliminary data.</text>
</comment>
<dbReference type="GO" id="GO:0009103">
    <property type="term" value="P:lipopolysaccharide biosynthetic process"/>
    <property type="evidence" value="ECO:0007669"/>
    <property type="project" value="TreeGrafter"/>
</dbReference>
<dbReference type="GO" id="GO:0016757">
    <property type="term" value="F:glycosyltransferase activity"/>
    <property type="evidence" value="ECO:0007669"/>
    <property type="project" value="InterPro"/>
</dbReference>
<keyword evidence="1 5" id="KW-0808">Transferase</keyword>
<dbReference type="AlphaFoldDB" id="A0A4U1BZI4"/>
<dbReference type="InterPro" id="IPR001296">
    <property type="entry name" value="Glyco_trans_1"/>
</dbReference>
<accession>A0A4U1BZI4</accession>
<dbReference type="SUPFAM" id="SSF53756">
    <property type="entry name" value="UDP-Glycosyltransferase/glycogen phosphorylase"/>
    <property type="match status" value="1"/>
</dbReference>
<dbReference type="EMBL" id="SWBP01000002">
    <property type="protein sequence ID" value="TKB98632.1"/>
    <property type="molecule type" value="Genomic_DNA"/>
</dbReference>
<dbReference type="Pfam" id="PF13439">
    <property type="entry name" value="Glyco_transf_4"/>
    <property type="match status" value="1"/>
</dbReference>
<sequence>MNKKKILFLGLSAFSQAGGIEKVNKSWLRSLTIINQENPEFKIKAAILLDDKPDKKYIEKFHFKGFKGRKLLFSIYSILSGFWADTLILSHIHLAPVAWMIMLLKPKTKLILHAHGIEVWGNLNAVQQKVIQASTQILAVSHFTKQQLVNKHQVDENKIAVFPNALDPYFKIPKILDKPNYLLARYQIKPIQKVLLTLARLSFTEQYKGYDKIIQLLPELIKTNQNVVYLIAGKADEKEIIRLKQLVNQYKVNKYVKFLGFIQEDELIAHYQLADVYVMPSEGEGFGITFIEASACGVPVLAGNSDGSRDAVISGQTGLLCDPKKPKEILKTIVDLLNFNQKTIEIQNSTINNYGFKNYAQKIKILLH</sequence>
<dbReference type="Gene3D" id="3.40.50.2000">
    <property type="entry name" value="Glycogen Phosphorylase B"/>
    <property type="match status" value="2"/>
</dbReference>
<feature type="domain" description="Glycosyltransferase subfamily 4-like N-terminal" evidence="4">
    <location>
        <begin position="72"/>
        <end position="168"/>
    </location>
</feature>
<protein>
    <submittedName>
        <fullName evidence="5">Glycosyltransferase family 4 protein</fullName>
    </submittedName>
</protein>
<dbReference type="RefSeq" id="WP_136825448.1">
    <property type="nucleotide sequence ID" value="NZ_SWBP01000002.1"/>
</dbReference>